<keyword evidence="2" id="KW-0732">Signal</keyword>
<feature type="region of interest" description="Disordered" evidence="1">
    <location>
        <begin position="55"/>
        <end position="74"/>
    </location>
</feature>
<evidence type="ECO:0000256" key="2">
    <source>
        <dbReference type="SAM" id="SignalP"/>
    </source>
</evidence>
<feature type="signal peptide" evidence="2">
    <location>
        <begin position="1"/>
        <end position="21"/>
    </location>
</feature>
<dbReference type="AlphaFoldDB" id="A0A2M4C5J1"/>
<feature type="region of interest" description="Disordered" evidence="1">
    <location>
        <begin position="265"/>
        <end position="287"/>
    </location>
</feature>
<name>A0A2M4C5J1_9DIPT</name>
<proteinExistence type="predicted"/>
<evidence type="ECO:0000313" key="3">
    <source>
        <dbReference type="EMBL" id="MBW60583.1"/>
    </source>
</evidence>
<protein>
    <submittedName>
        <fullName evidence="3">Putative secreted protein</fullName>
    </submittedName>
</protein>
<feature type="chain" id="PRO_5014701637" evidence="2">
    <location>
        <begin position="22"/>
        <end position="324"/>
    </location>
</feature>
<sequence>MPPTLLMLIIPVILLPILVRTIGSLATAVTAAGATLQLPVVGGVTIESTRAGMVVPGEDDTGPSSAPNEGPTTTVPVPPVAGLRSLEVELPPLLPPSLLANVEQPPPCVFPAPVATAAAAGTCCCCFVERFACTGGGGPGDTSHSIFRRNFQRGGNNGALLSAAAAHLPRVRTLFRSRRMDGACRLVGLVVHKGLPRGAVLYFSETVATGSCARTGQPDTAWPPWLTLRSIPDKSPNYWALSSHFSQLFACYTCTPTPMLLHLHQQHTRNRQDQDHTSTPPRARARHLQVRHLKLKRARIGRLRSHSHPFLFFCLLFALRGFLR</sequence>
<organism evidence="3">
    <name type="scientific">Anopheles marajoara</name>
    <dbReference type="NCBI Taxonomy" id="58244"/>
    <lineage>
        <taxon>Eukaryota</taxon>
        <taxon>Metazoa</taxon>
        <taxon>Ecdysozoa</taxon>
        <taxon>Arthropoda</taxon>
        <taxon>Hexapoda</taxon>
        <taxon>Insecta</taxon>
        <taxon>Pterygota</taxon>
        <taxon>Neoptera</taxon>
        <taxon>Endopterygota</taxon>
        <taxon>Diptera</taxon>
        <taxon>Nematocera</taxon>
        <taxon>Culicoidea</taxon>
        <taxon>Culicidae</taxon>
        <taxon>Anophelinae</taxon>
        <taxon>Anopheles</taxon>
    </lineage>
</organism>
<evidence type="ECO:0000256" key="1">
    <source>
        <dbReference type="SAM" id="MobiDB-lite"/>
    </source>
</evidence>
<dbReference type="EMBL" id="GGFJ01011442">
    <property type="protein sequence ID" value="MBW60583.1"/>
    <property type="molecule type" value="Transcribed_RNA"/>
</dbReference>
<accession>A0A2M4C5J1</accession>
<reference evidence="3" key="1">
    <citation type="submission" date="2018-01" db="EMBL/GenBank/DDBJ databases">
        <title>An insight into the sialome of Amazonian anophelines.</title>
        <authorList>
            <person name="Ribeiro J.M."/>
            <person name="Scarpassa V."/>
            <person name="Calvo E."/>
        </authorList>
    </citation>
    <scope>NUCLEOTIDE SEQUENCE</scope>
    <source>
        <tissue evidence="3">Salivary glands</tissue>
    </source>
</reference>